<keyword evidence="2" id="KW-1185">Reference proteome</keyword>
<dbReference type="Proteomes" id="UP000822688">
    <property type="component" value="Chromosome 1"/>
</dbReference>
<accession>A0A8T0JCB3</accession>
<sequence length="70" mass="8116">MLREAVEMVTISISFVDVSCRDCPVFYGISWRCKPSALYITTLFFNVDCRWAICKHDHVICRMVSASFFV</sequence>
<gene>
    <name evidence="1" type="ORF">KC19_1G293200</name>
</gene>
<evidence type="ECO:0000313" key="2">
    <source>
        <dbReference type="Proteomes" id="UP000822688"/>
    </source>
</evidence>
<dbReference type="AlphaFoldDB" id="A0A8T0JCB3"/>
<name>A0A8T0JCB3_CERPU</name>
<comment type="caution">
    <text evidence="1">The sequence shown here is derived from an EMBL/GenBank/DDBJ whole genome shotgun (WGS) entry which is preliminary data.</text>
</comment>
<evidence type="ECO:0000313" key="1">
    <source>
        <dbReference type="EMBL" id="KAG0592956.1"/>
    </source>
</evidence>
<dbReference type="EMBL" id="CM026421">
    <property type="protein sequence ID" value="KAG0592956.1"/>
    <property type="molecule type" value="Genomic_DNA"/>
</dbReference>
<protein>
    <submittedName>
        <fullName evidence="1">Uncharacterized protein</fullName>
    </submittedName>
</protein>
<reference evidence="1" key="1">
    <citation type="submission" date="2020-06" db="EMBL/GenBank/DDBJ databases">
        <title>WGS assembly of Ceratodon purpureus strain R40.</title>
        <authorList>
            <person name="Carey S.B."/>
            <person name="Jenkins J."/>
            <person name="Shu S."/>
            <person name="Lovell J.T."/>
            <person name="Sreedasyam A."/>
            <person name="Maumus F."/>
            <person name="Tiley G.P."/>
            <person name="Fernandez-Pozo N."/>
            <person name="Barry K."/>
            <person name="Chen C."/>
            <person name="Wang M."/>
            <person name="Lipzen A."/>
            <person name="Daum C."/>
            <person name="Saski C.A."/>
            <person name="Payton A.C."/>
            <person name="Mcbreen J.C."/>
            <person name="Conrad R.E."/>
            <person name="Kollar L.M."/>
            <person name="Olsson S."/>
            <person name="Huttunen S."/>
            <person name="Landis J.B."/>
            <person name="Wickett N.J."/>
            <person name="Johnson M.G."/>
            <person name="Rensing S.A."/>
            <person name="Grimwood J."/>
            <person name="Schmutz J."/>
            <person name="Mcdaniel S.F."/>
        </authorList>
    </citation>
    <scope>NUCLEOTIDE SEQUENCE</scope>
    <source>
        <strain evidence="1">R40</strain>
    </source>
</reference>
<proteinExistence type="predicted"/>
<organism evidence="1 2">
    <name type="scientific">Ceratodon purpureus</name>
    <name type="common">Fire moss</name>
    <name type="synonym">Dicranum purpureum</name>
    <dbReference type="NCBI Taxonomy" id="3225"/>
    <lineage>
        <taxon>Eukaryota</taxon>
        <taxon>Viridiplantae</taxon>
        <taxon>Streptophyta</taxon>
        <taxon>Embryophyta</taxon>
        <taxon>Bryophyta</taxon>
        <taxon>Bryophytina</taxon>
        <taxon>Bryopsida</taxon>
        <taxon>Dicranidae</taxon>
        <taxon>Pseudoditrichales</taxon>
        <taxon>Ditrichaceae</taxon>
        <taxon>Ceratodon</taxon>
    </lineage>
</organism>